<dbReference type="InterPro" id="IPR001347">
    <property type="entry name" value="SIS_dom"/>
</dbReference>
<dbReference type="Proteomes" id="UP001596002">
    <property type="component" value="Unassembled WGS sequence"/>
</dbReference>
<evidence type="ECO:0000256" key="3">
    <source>
        <dbReference type="HAMAP-Rule" id="MF_00068"/>
    </source>
</evidence>
<dbReference type="PROSITE" id="PS01272">
    <property type="entry name" value="GCKR"/>
    <property type="match status" value="1"/>
</dbReference>
<dbReference type="NCBIfam" id="TIGR00274">
    <property type="entry name" value="N-acetylmuramic acid 6-phosphate etherase"/>
    <property type="match status" value="1"/>
</dbReference>
<evidence type="ECO:0000256" key="2">
    <source>
        <dbReference type="ARBA" id="ARBA00023277"/>
    </source>
</evidence>
<dbReference type="InterPro" id="IPR005488">
    <property type="entry name" value="Etherase_MurQ"/>
</dbReference>
<dbReference type="PROSITE" id="PS51464">
    <property type="entry name" value="SIS"/>
    <property type="match status" value="1"/>
</dbReference>
<comment type="subunit">
    <text evidence="3">Homodimer.</text>
</comment>
<dbReference type="InterPro" id="IPR040190">
    <property type="entry name" value="MURQ/GCKR"/>
</dbReference>
<evidence type="ECO:0000259" key="4">
    <source>
        <dbReference type="PROSITE" id="PS51464"/>
    </source>
</evidence>
<dbReference type="NCBIfam" id="NF009222">
    <property type="entry name" value="PRK12570.1"/>
    <property type="match status" value="1"/>
</dbReference>
<protein>
    <recommendedName>
        <fullName evidence="3">N-acetylmuramic acid 6-phosphate etherase</fullName>
        <shortName evidence="3">MurNAc-6-P etherase</shortName>
        <ecNumber evidence="3">4.2.1.126</ecNumber>
    </recommendedName>
    <alternativeName>
        <fullName evidence="3">N-acetylmuramic acid 6-phosphate hydrolase</fullName>
    </alternativeName>
    <alternativeName>
        <fullName evidence="3">N-acetylmuramic acid 6-phosphate lyase</fullName>
    </alternativeName>
</protein>
<keyword evidence="1 3" id="KW-0456">Lyase</keyword>
<dbReference type="Pfam" id="PF22645">
    <property type="entry name" value="GKRP_SIS_N"/>
    <property type="match status" value="1"/>
</dbReference>
<dbReference type="SUPFAM" id="SSF53697">
    <property type="entry name" value="SIS domain"/>
    <property type="match status" value="1"/>
</dbReference>
<organism evidence="5 6">
    <name type="scientific">Effusibacillus consociatus</name>
    <dbReference type="NCBI Taxonomy" id="1117041"/>
    <lineage>
        <taxon>Bacteria</taxon>
        <taxon>Bacillati</taxon>
        <taxon>Bacillota</taxon>
        <taxon>Bacilli</taxon>
        <taxon>Bacillales</taxon>
        <taxon>Alicyclobacillaceae</taxon>
        <taxon>Effusibacillus</taxon>
    </lineage>
</organism>
<dbReference type="GO" id="GO:0016829">
    <property type="term" value="F:lyase activity"/>
    <property type="evidence" value="ECO:0007669"/>
    <property type="project" value="UniProtKB-KW"/>
</dbReference>
<dbReference type="NCBIfam" id="NF003915">
    <property type="entry name" value="PRK05441.1"/>
    <property type="match status" value="1"/>
</dbReference>
<dbReference type="EMBL" id="JBHSHC010000086">
    <property type="protein sequence ID" value="MFC4767714.1"/>
    <property type="molecule type" value="Genomic_DNA"/>
</dbReference>
<dbReference type="Gene3D" id="1.10.8.1080">
    <property type="match status" value="1"/>
</dbReference>
<dbReference type="HAMAP" id="MF_00068">
    <property type="entry name" value="MurQ"/>
    <property type="match status" value="1"/>
</dbReference>
<evidence type="ECO:0000313" key="5">
    <source>
        <dbReference type="EMBL" id="MFC4767714.1"/>
    </source>
</evidence>
<comment type="pathway">
    <text evidence="3">Amino-sugar metabolism; N-acetylmuramate degradation.</text>
</comment>
<sequence>MREDLDKLSSIDIVKIMNEEDKTVAFIVERELEKIAKAVDLIADSLEKGGRLFYFGAGTSGRMGLLDASECPPTFGTHPQLVQGVIAGGPAAFVEAVENAEDRPELGREDVRKCGVKKGDVAVGIAASGRTPYVLGALEEALSREARTISLSCTADTQISSEVDVAINVAVGPEVVAGSTRLKAGTAQKMVLNMLSTAAMIRLGKVYGNLMVSVQATNMKLVERVKRIIMEATGVSYDEAEKLAEKAGGDARVAIVMQITGLDSNKSLQLLERHKGRIREAIDEFQKKSK</sequence>
<comment type="similarity">
    <text evidence="3">Belongs to the GCKR-like family. MurNAc-6-P etherase subfamily.</text>
</comment>
<accession>A0ABV9Q1L5</accession>
<keyword evidence="2 3" id="KW-0119">Carbohydrate metabolism</keyword>
<feature type="domain" description="SIS" evidence="4">
    <location>
        <begin position="42"/>
        <end position="205"/>
    </location>
</feature>
<comment type="miscellaneous">
    <text evidence="3">A lyase-type mechanism (elimination/hydration) is suggested for the cleavage of the lactyl ether bond of MurNAc 6-phosphate, with the formation of an alpha,beta-unsaturated aldehyde intermediate with (E)-stereochemistry, followed by the syn addition of water to give product.</text>
</comment>
<dbReference type="EC" id="4.2.1.126" evidence="3"/>
<proteinExistence type="inferred from homology"/>
<dbReference type="RefSeq" id="WP_380025636.1">
    <property type="nucleotide sequence ID" value="NZ_JBHSHC010000086.1"/>
</dbReference>
<feature type="active site" description="Proton donor" evidence="3">
    <location>
        <position position="70"/>
    </location>
</feature>
<dbReference type="InterPro" id="IPR005486">
    <property type="entry name" value="Glucokinase_regulatory_CS"/>
</dbReference>
<dbReference type="CDD" id="cd14273">
    <property type="entry name" value="UBA_TAP-C_like"/>
    <property type="match status" value="1"/>
</dbReference>
<dbReference type="InterPro" id="IPR046348">
    <property type="entry name" value="SIS_dom_sf"/>
</dbReference>
<comment type="catalytic activity">
    <reaction evidence="3">
        <text>N-acetyl-D-muramate 6-phosphate + H2O = N-acetyl-D-glucosamine 6-phosphate + (R)-lactate</text>
        <dbReference type="Rhea" id="RHEA:26410"/>
        <dbReference type="ChEBI" id="CHEBI:15377"/>
        <dbReference type="ChEBI" id="CHEBI:16004"/>
        <dbReference type="ChEBI" id="CHEBI:57513"/>
        <dbReference type="ChEBI" id="CHEBI:58722"/>
        <dbReference type="EC" id="4.2.1.126"/>
    </reaction>
</comment>
<dbReference type="Gene3D" id="3.40.50.10490">
    <property type="entry name" value="Glucose-6-phosphate isomerase like protein, domain 1"/>
    <property type="match status" value="1"/>
</dbReference>
<feature type="active site" evidence="3">
    <location>
        <position position="101"/>
    </location>
</feature>
<comment type="function">
    <text evidence="3">Specifically catalyzes the cleavage of the D-lactyl ether substituent of MurNAc 6-phosphate, producing GlcNAc 6-phosphate and D-lactate.</text>
</comment>
<dbReference type="PANTHER" id="PTHR10088:SF4">
    <property type="entry name" value="GLUCOKINASE REGULATORY PROTEIN"/>
    <property type="match status" value="1"/>
</dbReference>
<reference evidence="6" key="1">
    <citation type="journal article" date="2019" name="Int. J. Syst. Evol. Microbiol.">
        <title>The Global Catalogue of Microorganisms (GCM) 10K type strain sequencing project: providing services to taxonomists for standard genome sequencing and annotation.</title>
        <authorList>
            <consortium name="The Broad Institute Genomics Platform"/>
            <consortium name="The Broad Institute Genome Sequencing Center for Infectious Disease"/>
            <person name="Wu L."/>
            <person name="Ma J."/>
        </authorList>
    </citation>
    <scope>NUCLEOTIDE SEQUENCE [LARGE SCALE GENOMIC DNA]</scope>
    <source>
        <strain evidence="6">WYCCWR 12678</strain>
    </source>
</reference>
<evidence type="ECO:0000313" key="6">
    <source>
        <dbReference type="Proteomes" id="UP001596002"/>
    </source>
</evidence>
<name>A0ABV9Q1L5_9BACL</name>
<dbReference type="CDD" id="cd05007">
    <property type="entry name" value="SIS_Etherase"/>
    <property type="match status" value="1"/>
</dbReference>
<evidence type="ECO:0000256" key="1">
    <source>
        <dbReference type="ARBA" id="ARBA00023239"/>
    </source>
</evidence>
<gene>
    <name evidence="3 5" type="primary">murQ</name>
    <name evidence="5" type="ORF">ACFO8Q_10125</name>
</gene>
<keyword evidence="6" id="KW-1185">Reference proteome</keyword>
<dbReference type="PANTHER" id="PTHR10088">
    <property type="entry name" value="GLUCOKINASE REGULATORY PROTEIN"/>
    <property type="match status" value="1"/>
</dbReference>
<comment type="caution">
    <text evidence="5">The sequence shown here is derived from an EMBL/GenBank/DDBJ whole genome shotgun (WGS) entry which is preliminary data.</text>
</comment>